<dbReference type="KEGG" id="bcen:DM39_40"/>
<evidence type="ECO:0000313" key="2">
    <source>
        <dbReference type="EMBL" id="AIO31786.1"/>
    </source>
</evidence>
<dbReference type="EMBL" id="CP007783">
    <property type="protein sequence ID" value="AIO31786.1"/>
    <property type="molecule type" value="Genomic_DNA"/>
</dbReference>
<dbReference type="AlphaFoldDB" id="A0AAN0VLG0"/>
<reference evidence="2 3" key="1">
    <citation type="submission" date="2014-05" db="EMBL/GenBank/DDBJ databases">
        <authorList>
            <person name="Bishop-Lilly K.A."/>
            <person name="Broomall S.M."/>
            <person name="Chain P.S."/>
            <person name="Chertkov O."/>
            <person name="Coyne S.R."/>
            <person name="Daligault H.E."/>
            <person name="Davenport K.W."/>
            <person name="Erkkila T."/>
            <person name="Frey K.G."/>
            <person name="Gibbons H.S."/>
            <person name="Gu W."/>
            <person name="Jaissle J."/>
            <person name="Johnson S.L."/>
            <person name="Koroleva G.I."/>
            <person name="Ladner J.T."/>
            <person name="Lo C.-C."/>
            <person name="Minogue T.D."/>
            <person name="Munk C."/>
            <person name="Palacios G.F."/>
            <person name="Redden C.L."/>
            <person name="Rosenzweig C.N."/>
            <person name="Scholz M.B."/>
            <person name="Teshima H."/>
            <person name="Xu Y."/>
        </authorList>
    </citation>
    <scope>NUCLEOTIDE SEQUENCE [LARGE SCALE GENOMIC DNA]</scope>
    <source>
        <strain evidence="2 3">DDS 22E-1</strain>
    </source>
</reference>
<evidence type="ECO:0000313" key="3">
    <source>
        <dbReference type="Proteomes" id="UP000029413"/>
    </source>
</evidence>
<sequence>MARSRHSARWDVPRSMTHRPSAVRRAVTGVEGAGAGGQRIEMMQRYAHLSVAHLAQWVRPHLPVAQVIELPRETASAPPDTLLTAAG</sequence>
<evidence type="ECO:0000256" key="1">
    <source>
        <dbReference type="SAM" id="MobiDB-lite"/>
    </source>
</evidence>
<keyword evidence="3" id="KW-1185">Reference proteome</keyword>
<name>A0AAN0VLG0_9BURK</name>
<accession>A0AAN0VLG0</accession>
<organism evidence="2 3">
    <name type="scientific">Burkholderia cenocepacia</name>
    <dbReference type="NCBI Taxonomy" id="95486"/>
    <lineage>
        <taxon>Bacteria</taxon>
        <taxon>Pseudomonadati</taxon>
        <taxon>Pseudomonadota</taxon>
        <taxon>Betaproteobacteria</taxon>
        <taxon>Burkholderiales</taxon>
        <taxon>Burkholderiaceae</taxon>
        <taxon>Burkholderia</taxon>
        <taxon>Burkholderia cepacia complex</taxon>
    </lineage>
</organism>
<gene>
    <name evidence="2" type="ORF">DM39_40</name>
</gene>
<feature type="region of interest" description="Disordered" evidence="1">
    <location>
        <begin position="1"/>
        <end position="21"/>
    </location>
</feature>
<proteinExistence type="predicted"/>
<dbReference type="Proteomes" id="UP000029413">
    <property type="component" value="Chromosome 1"/>
</dbReference>
<protein>
    <submittedName>
        <fullName evidence="2">Uncharacterized protein</fullName>
    </submittedName>
</protein>